<evidence type="ECO:0000313" key="1">
    <source>
        <dbReference type="EMBL" id="MFC5451025.1"/>
    </source>
</evidence>
<comment type="caution">
    <text evidence="1">The sequence shown here is derived from an EMBL/GenBank/DDBJ whole genome shotgun (WGS) entry which is preliminary data.</text>
</comment>
<protein>
    <recommendedName>
        <fullName evidence="3">Phage protein</fullName>
    </recommendedName>
</protein>
<name>A0ABW0KCJ9_9BACL</name>
<evidence type="ECO:0008006" key="3">
    <source>
        <dbReference type="Google" id="ProtNLM"/>
    </source>
</evidence>
<dbReference type="Proteomes" id="UP001596044">
    <property type="component" value="Unassembled WGS sequence"/>
</dbReference>
<accession>A0ABW0KCJ9</accession>
<reference evidence="2" key="1">
    <citation type="journal article" date="2019" name="Int. J. Syst. Evol. Microbiol.">
        <title>The Global Catalogue of Microorganisms (GCM) 10K type strain sequencing project: providing services to taxonomists for standard genome sequencing and annotation.</title>
        <authorList>
            <consortium name="The Broad Institute Genomics Platform"/>
            <consortium name="The Broad Institute Genome Sequencing Center for Infectious Disease"/>
            <person name="Wu L."/>
            <person name="Ma J."/>
        </authorList>
    </citation>
    <scope>NUCLEOTIDE SEQUENCE [LARGE SCALE GENOMIC DNA]</scope>
    <source>
        <strain evidence="2">KACC 11904</strain>
    </source>
</reference>
<gene>
    <name evidence="1" type="ORF">ACFPOG_22570</name>
</gene>
<dbReference type="EMBL" id="JBHSMJ010000031">
    <property type="protein sequence ID" value="MFC5451025.1"/>
    <property type="molecule type" value="Genomic_DNA"/>
</dbReference>
<keyword evidence="2" id="KW-1185">Reference proteome</keyword>
<organism evidence="1 2">
    <name type="scientific">Paenibacillus aestuarii</name>
    <dbReference type="NCBI Taxonomy" id="516965"/>
    <lineage>
        <taxon>Bacteria</taxon>
        <taxon>Bacillati</taxon>
        <taxon>Bacillota</taxon>
        <taxon>Bacilli</taxon>
        <taxon>Bacillales</taxon>
        <taxon>Paenibacillaceae</taxon>
        <taxon>Paenibacillus</taxon>
    </lineage>
</organism>
<sequence>MKNIIQLTEIEPNDIVKITGNLMEQGRFAKVLRVQKQSSGDTLFIVKVNNYWNSADMVRQFGIWNGQLWIAMACDQFDIELKRKKHVQ</sequence>
<proteinExistence type="predicted"/>
<evidence type="ECO:0000313" key="2">
    <source>
        <dbReference type="Proteomes" id="UP001596044"/>
    </source>
</evidence>
<dbReference type="RefSeq" id="WP_270884383.1">
    <property type="nucleotide sequence ID" value="NZ_JAQFVF010000069.1"/>
</dbReference>